<comment type="caution">
    <text evidence="2">The sequence shown here is derived from an EMBL/GenBank/DDBJ whole genome shotgun (WGS) entry which is preliminary data.</text>
</comment>
<feature type="domain" description="VOC" evidence="1">
    <location>
        <begin position="2"/>
        <end position="114"/>
    </location>
</feature>
<dbReference type="Pfam" id="PF00903">
    <property type="entry name" value="Glyoxalase"/>
    <property type="match status" value="1"/>
</dbReference>
<protein>
    <submittedName>
        <fullName evidence="2">VOC family protein</fullName>
    </submittedName>
</protein>
<dbReference type="RefSeq" id="WP_040831789.1">
    <property type="nucleotide sequence ID" value="NZ_JBIAQY010000017.1"/>
</dbReference>
<accession>A0ABW6SC17</accession>
<keyword evidence="3" id="KW-1185">Reference proteome</keyword>
<dbReference type="Gene3D" id="3.10.180.10">
    <property type="entry name" value="2,3-Dihydroxybiphenyl 1,2-Dioxygenase, domain 1"/>
    <property type="match status" value="1"/>
</dbReference>
<reference evidence="2 3" key="1">
    <citation type="submission" date="2024-10" db="EMBL/GenBank/DDBJ databases">
        <title>The Natural Products Discovery Center: Release of the First 8490 Sequenced Strains for Exploring Actinobacteria Biosynthetic Diversity.</title>
        <authorList>
            <person name="Kalkreuter E."/>
            <person name="Kautsar S.A."/>
            <person name="Yang D."/>
            <person name="Bader C.D."/>
            <person name="Teijaro C.N."/>
            <person name="Fluegel L."/>
            <person name="Davis C.M."/>
            <person name="Simpson J.R."/>
            <person name="Lauterbach L."/>
            <person name="Steele A.D."/>
            <person name="Gui C."/>
            <person name="Meng S."/>
            <person name="Li G."/>
            <person name="Viehrig K."/>
            <person name="Ye F."/>
            <person name="Su P."/>
            <person name="Kiefer A.F."/>
            <person name="Nichols A."/>
            <person name="Cepeda A.J."/>
            <person name="Yan W."/>
            <person name="Fan B."/>
            <person name="Jiang Y."/>
            <person name="Adhikari A."/>
            <person name="Zheng C.-J."/>
            <person name="Schuster L."/>
            <person name="Cowan T.M."/>
            <person name="Smanski M.J."/>
            <person name="Chevrette M.G."/>
            <person name="De Carvalho L.P.S."/>
            <person name="Shen B."/>
        </authorList>
    </citation>
    <scope>NUCLEOTIDE SEQUENCE [LARGE SCALE GENOMIC DNA]</scope>
    <source>
        <strain evidence="2 3">NPDC002593</strain>
    </source>
</reference>
<evidence type="ECO:0000259" key="1">
    <source>
        <dbReference type="PROSITE" id="PS51819"/>
    </source>
</evidence>
<dbReference type="InterPro" id="IPR004360">
    <property type="entry name" value="Glyas_Fos-R_dOase_dom"/>
</dbReference>
<dbReference type="InterPro" id="IPR037523">
    <property type="entry name" value="VOC_core"/>
</dbReference>
<dbReference type="InterPro" id="IPR029068">
    <property type="entry name" value="Glyas_Bleomycin-R_OHBP_Dase"/>
</dbReference>
<dbReference type="EMBL" id="JBIAQY010000017">
    <property type="protein sequence ID" value="MFF3573158.1"/>
    <property type="molecule type" value="Genomic_DNA"/>
</dbReference>
<proteinExistence type="predicted"/>
<dbReference type="SUPFAM" id="SSF54593">
    <property type="entry name" value="Glyoxalase/Bleomycin resistance protein/Dihydroxybiphenyl dioxygenase"/>
    <property type="match status" value="1"/>
</dbReference>
<organism evidence="2 3">
    <name type="scientific">Nocardia jiangxiensis</name>
    <dbReference type="NCBI Taxonomy" id="282685"/>
    <lineage>
        <taxon>Bacteria</taxon>
        <taxon>Bacillati</taxon>
        <taxon>Actinomycetota</taxon>
        <taxon>Actinomycetes</taxon>
        <taxon>Mycobacteriales</taxon>
        <taxon>Nocardiaceae</taxon>
        <taxon>Nocardia</taxon>
    </lineage>
</organism>
<dbReference type="Proteomes" id="UP001601992">
    <property type="component" value="Unassembled WGS sequence"/>
</dbReference>
<sequence length="124" mass="13346">MRILKTYARLFVDDLDVALPIYEEIVGTPPDLRVGFEAAELAAIGDFLLIAGPPEAVDRYRSTVGPVIVDDLDELLARLTAAGARITGGPHTGPTGRFAYLDHPDGANVEYVEWAASIRARVLG</sequence>
<gene>
    <name evidence="2" type="ORF">ACFYXQ_35895</name>
</gene>
<name>A0ABW6SC17_9NOCA</name>
<evidence type="ECO:0000313" key="3">
    <source>
        <dbReference type="Proteomes" id="UP001601992"/>
    </source>
</evidence>
<dbReference type="PROSITE" id="PS51819">
    <property type="entry name" value="VOC"/>
    <property type="match status" value="1"/>
</dbReference>
<evidence type="ECO:0000313" key="2">
    <source>
        <dbReference type="EMBL" id="MFF3573158.1"/>
    </source>
</evidence>